<evidence type="ECO:0000256" key="4">
    <source>
        <dbReference type="ARBA" id="ARBA00022490"/>
    </source>
</evidence>
<dbReference type="PROSITE" id="PS00171">
    <property type="entry name" value="TIM_1"/>
    <property type="match status" value="1"/>
</dbReference>
<dbReference type="SUPFAM" id="SSF51351">
    <property type="entry name" value="Triosephosphate isomerase (TIM)"/>
    <property type="match status" value="1"/>
</dbReference>
<evidence type="ECO:0000256" key="5">
    <source>
        <dbReference type="ARBA" id="ARBA00023152"/>
    </source>
</evidence>
<comment type="pathway">
    <text evidence="1 7 8">Carbohydrate degradation; glycolysis; D-glyceraldehyde 3-phosphate from glycerone phosphate: step 1/1.</text>
</comment>
<feature type="binding site" evidence="7">
    <location>
        <position position="227"/>
    </location>
    <ligand>
        <name>substrate</name>
    </ligand>
</feature>
<dbReference type="CDD" id="cd00311">
    <property type="entry name" value="TIM"/>
    <property type="match status" value="1"/>
</dbReference>
<sequence>MIKKDINTTTTNLYTMRKNIVAGNWKMNTDLAETQDLISGLKKIAKTSNAEVIIAPPFVNLYSAFESVKGLDITVAAQNMHQSDSGAFTGEISASMLKSIGVNTVILGHSERRAFFNEKEDLLAEKVNTALENDMTVIYCFGEELKDRKFSEHFEVVHKQISNALFHLDASAWENIVLAYEPVWAIGTGETASPDQAQEMHAYIRKTIADEYSENVAEKVTILYGGSVKPNNAEEIFSKPDVDGGLIGGASLKAEDFMAIVNAF</sequence>
<evidence type="ECO:0000256" key="3">
    <source>
        <dbReference type="ARBA" id="ARBA00022432"/>
    </source>
</evidence>
<dbReference type="EMBL" id="QOVM01000003">
    <property type="protein sequence ID" value="RXG22588.1"/>
    <property type="molecule type" value="Genomic_DNA"/>
</dbReference>
<dbReference type="AlphaFoldDB" id="A0A4Q0P8B5"/>
<comment type="subunit">
    <text evidence="7 8">Homodimer.</text>
</comment>
<proteinExistence type="inferred from homology"/>
<protein>
    <recommendedName>
        <fullName evidence="7 8">Triosephosphate isomerase</fullName>
        <shortName evidence="7">TIM</shortName>
        <shortName evidence="7">TPI</shortName>
        <ecNumber evidence="7 8">5.3.1.1</ecNumber>
    </recommendedName>
    <alternativeName>
        <fullName evidence="7">Triose-phosphate isomerase</fullName>
    </alternativeName>
</protein>
<dbReference type="GO" id="GO:0006094">
    <property type="term" value="P:gluconeogenesis"/>
    <property type="evidence" value="ECO:0007669"/>
    <property type="project" value="UniProtKB-UniRule"/>
</dbReference>
<dbReference type="EC" id="5.3.1.1" evidence="7 8"/>
<dbReference type="FunFam" id="3.20.20.70:FF:000016">
    <property type="entry name" value="Triosephosphate isomerase"/>
    <property type="match status" value="1"/>
</dbReference>
<dbReference type="InterPro" id="IPR020861">
    <property type="entry name" value="Triosephosphate_isomerase_AS"/>
</dbReference>
<dbReference type="HAMAP" id="MF_00147_B">
    <property type="entry name" value="TIM_B"/>
    <property type="match status" value="1"/>
</dbReference>
<name>A0A4Q0P8B5_9FLAO</name>
<evidence type="ECO:0000256" key="6">
    <source>
        <dbReference type="ARBA" id="ARBA00023235"/>
    </source>
</evidence>
<dbReference type="InterPro" id="IPR000652">
    <property type="entry name" value="Triosephosphate_isomerase"/>
</dbReference>
<evidence type="ECO:0000313" key="10">
    <source>
        <dbReference type="Proteomes" id="UP000289238"/>
    </source>
</evidence>
<evidence type="ECO:0000256" key="1">
    <source>
        <dbReference type="ARBA" id="ARBA00004680"/>
    </source>
</evidence>
<evidence type="ECO:0000313" key="9">
    <source>
        <dbReference type="EMBL" id="RXG22588.1"/>
    </source>
</evidence>
<gene>
    <name evidence="7" type="primary">tpiA</name>
    <name evidence="9" type="ORF">DSM00_1687</name>
</gene>
<feature type="active site" description="Electrophile" evidence="7">
    <location>
        <position position="109"/>
    </location>
</feature>
<comment type="similarity">
    <text evidence="2 7 8">Belongs to the triosephosphate isomerase family.</text>
</comment>
<comment type="catalytic activity">
    <reaction evidence="7 8">
        <text>D-glyceraldehyde 3-phosphate = dihydroxyacetone phosphate</text>
        <dbReference type="Rhea" id="RHEA:18585"/>
        <dbReference type="ChEBI" id="CHEBI:57642"/>
        <dbReference type="ChEBI" id="CHEBI:59776"/>
        <dbReference type="EC" id="5.3.1.1"/>
    </reaction>
</comment>
<dbReference type="Pfam" id="PF00121">
    <property type="entry name" value="TIM"/>
    <property type="match status" value="1"/>
</dbReference>
<accession>A0A4Q0P8B5</accession>
<comment type="function">
    <text evidence="7">Involved in the gluconeogenesis. Catalyzes stereospecifically the conversion of dihydroxyacetone phosphate (DHAP) to D-glyceraldehyde-3-phosphate (G3P).</text>
</comment>
<dbReference type="PANTHER" id="PTHR21139">
    <property type="entry name" value="TRIOSEPHOSPHATE ISOMERASE"/>
    <property type="match status" value="1"/>
</dbReference>
<keyword evidence="4 7" id="KW-0963">Cytoplasm</keyword>
<keyword evidence="10" id="KW-1185">Reference proteome</keyword>
<feature type="binding site" evidence="7">
    <location>
        <begin position="248"/>
        <end position="249"/>
    </location>
    <ligand>
        <name>substrate</name>
    </ligand>
</feature>
<dbReference type="UniPathway" id="UPA00138"/>
<evidence type="ECO:0000256" key="7">
    <source>
        <dbReference type="HAMAP-Rule" id="MF_00147"/>
    </source>
</evidence>
<evidence type="ECO:0000256" key="2">
    <source>
        <dbReference type="ARBA" id="ARBA00007422"/>
    </source>
</evidence>
<dbReference type="GO" id="GO:0005829">
    <property type="term" value="C:cytosol"/>
    <property type="evidence" value="ECO:0007669"/>
    <property type="project" value="TreeGrafter"/>
</dbReference>
<feature type="binding site" evidence="7">
    <location>
        <begin position="24"/>
        <end position="26"/>
    </location>
    <ligand>
        <name>substrate</name>
    </ligand>
</feature>
<comment type="caution">
    <text evidence="9">The sequence shown here is derived from an EMBL/GenBank/DDBJ whole genome shotgun (WGS) entry which is preliminary data.</text>
</comment>
<evidence type="ECO:0000256" key="8">
    <source>
        <dbReference type="RuleBase" id="RU363013"/>
    </source>
</evidence>
<dbReference type="GO" id="GO:0046166">
    <property type="term" value="P:glyceraldehyde-3-phosphate biosynthetic process"/>
    <property type="evidence" value="ECO:0007669"/>
    <property type="project" value="TreeGrafter"/>
</dbReference>
<dbReference type="Proteomes" id="UP000289238">
    <property type="component" value="Unassembled WGS sequence"/>
</dbReference>
<feature type="binding site" evidence="7">
    <location>
        <position position="187"/>
    </location>
    <ligand>
        <name>substrate</name>
    </ligand>
</feature>
<dbReference type="NCBIfam" id="TIGR00419">
    <property type="entry name" value="tim"/>
    <property type="match status" value="1"/>
</dbReference>
<dbReference type="InterPro" id="IPR035990">
    <property type="entry name" value="TIM_sf"/>
</dbReference>
<dbReference type="PANTHER" id="PTHR21139:SF42">
    <property type="entry name" value="TRIOSEPHOSPHATE ISOMERASE"/>
    <property type="match status" value="1"/>
</dbReference>
<dbReference type="PROSITE" id="PS51440">
    <property type="entry name" value="TIM_2"/>
    <property type="match status" value="1"/>
</dbReference>
<comment type="subcellular location">
    <subcellularLocation>
        <location evidence="7 8">Cytoplasm</location>
    </subcellularLocation>
</comment>
<dbReference type="GO" id="GO:0019563">
    <property type="term" value="P:glycerol catabolic process"/>
    <property type="evidence" value="ECO:0007669"/>
    <property type="project" value="TreeGrafter"/>
</dbReference>
<keyword evidence="5 7" id="KW-0324">Glycolysis</keyword>
<dbReference type="InterPro" id="IPR013785">
    <property type="entry name" value="Aldolase_TIM"/>
</dbReference>
<organism evidence="9 10">
    <name type="scientific">Leeuwenhoekiella aequorea</name>
    <dbReference type="NCBI Taxonomy" id="283736"/>
    <lineage>
        <taxon>Bacteria</taxon>
        <taxon>Pseudomonadati</taxon>
        <taxon>Bacteroidota</taxon>
        <taxon>Flavobacteriia</taxon>
        <taxon>Flavobacteriales</taxon>
        <taxon>Flavobacteriaceae</taxon>
        <taxon>Leeuwenhoekiella</taxon>
    </lineage>
</organism>
<comment type="pathway">
    <text evidence="7 8">Carbohydrate biosynthesis; gluconeogenesis.</text>
</comment>
<dbReference type="InterPro" id="IPR022896">
    <property type="entry name" value="TrioseP_Isoase_bac/euk"/>
</dbReference>
<dbReference type="GO" id="GO:0006096">
    <property type="term" value="P:glycolytic process"/>
    <property type="evidence" value="ECO:0007669"/>
    <property type="project" value="UniProtKB-UniRule"/>
</dbReference>
<feature type="active site" description="Proton acceptor" evidence="7">
    <location>
        <position position="181"/>
    </location>
</feature>
<dbReference type="Gene3D" id="3.20.20.70">
    <property type="entry name" value="Aldolase class I"/>
    <property type="match status" value="1"/>
</dbReference>
<reference evidence="9 10" key="1">
    <citation type="submission" date="2018-07" db="EMBL/GenBank/DDBJ databases">
        <title>Leeuwenhoekiella genomics.</title>
        <authorList>
            <person name="Tahon G."/>
            <person name="Willems A."/>
        </authorList>
    </citation>
    <scope>NUCLEOTIDE SEQUENCE [LARGE SCALE GENOMIC DNA]</scope>
    <source>
        <strain evidence="9 10">LMG 22550</strain>
    </source>
</reference>
<dbReference type="GO" id="GO:0004807">
    <property type="term" value="F:triose-phosphate isomerase activity"/>
    <property type="evidence" value="ECO:0007669"/>
    <property type="project" value="UniProtKB-UniRule"/>
</dbReference>
<dbReference type="UniPathway" id="UPA00109">
    <property type="reaction ID" value="UER00189"/>
</dbReference>
<keyword evidence="6 7" id="KW-0413">Isomerase</keyword>
<keyword evidence="3 7" id="KW-0312">Gluconeogenesis</keyword>